<dbReference type="Gene3D" id="2.60.40.2030">
    <property type="match status" value="1"/>
</dbReference>
<evidence type="ECO:0000256" key="5">
    <source>
        <dbReference type="ARBA" id="ARBA00022837"/>
    </source>
</evidence>
<evidence type="ECO:0000256" key="10">
    <source>
        <dbReference type="ARBA" id="ARBA00023326"/>
    </source>
</evidence>
<evidence type="ECO:0000313" key="13">
    <source>
        <dbReference type="EMBL" id="GET41758.1"/>
    </source>
</evidence>
<dbReference type="GO" id="GO:0016020">
    <property type="term" value="C:membrane"/>
    <property type="evidence" value="ECO:0007669"/>
    <property type="project" value="InterPro"/>
</dbReference>
<dbReference type="Pfam" id="PF03160">
    <property type="entry name" value="Calx-beta"/>
    <property type="match status" value="1"/>
</dbReference>
<dbReference type="PANTHER" id="PTHR31736:SF12">
    <property type="entry name" value="EXO-POLYGALACTURONASE, PUTATIVE-RELATED"/>
    <property type="match status" value="1"/>
</dbReference>
<keyword evidence="2" id="KW-0732">Signal</keyword>
<dbReference type="PANTHER" id="PTHR31736">
    <property type="match status" value="1"/>
</dbReference>
<dbReference type="SMART" id="SM00237">
    <property type="entry name" value="Calx_beta"/>
    <property type="match status" value="1"/>
</dbReference>
<dbReference type="SUPFAM" id="SSF51126">
    <property type="entry name" value="Pectin lyase-like"/>
    <property type="match status" value="1"/>
</dbReference>
<evidence type="ECO:0000259" key="12">
    <source>
        <dbReference type="SMART" id="SM00237"/>
    </source>
</evidence>
<reference evidence="13" key="1">
    <citation type="submission" date="2019-10" db="EMBL/GenBank/DDBJ databases">
        <title>Draft genome sequece of Microseira wollei NIES-4236.</title>
        <authorList>
            <person name="Yamaguchi H."/>
            <person name="Suzuki S."/>
            <person name="Kawachi M."/>
        </authorList>
    </citation>
    <scope>NUCLEOTIDE SEQUENCE</scope>
    <source>
        <strain evidence="13">NIES-4236</strain>
    </source>
</reference>
<evidence type="ECO:0000256" key="2">
    <source>
        <dbReference type="ARBA" id="ARBA00022729"/>
    </source>
</evidence>
<keyword evidence="14" id="KW-1185">Reference proteome</keyword>
<dbReference type="Pfam" id="PF00295">
    <property type="entry name" value="Glyco_hydro_28"/>
    <property type="match status" value="1"/>
</dbReference>
<dbReference type="InterPro" id="IPR003644">
    <property type="entry name" value="Calx_beta"/>
</dbReference>
<dbReference type="GO" id="GO:0000272">
    <property type="term" value="P:polysaccharide catabolic process"/>
    <property type="evidence" value="ECO:0007669"/>
    <property type="project" value="UniProtKB-KW"/>
</dbReference>
<keyword evidence="9 11" id="KW-0326">Glycosidase</keyword>
<accession>A0AAV3XJJ4</accession>
<feature type="domain" description="Calx-beta" evidence="12">
    <location>
        <begin position="530"/>
        <end position="615"/>
    </location>
</feature>
<evidence type="ECO:0000256" key="4">
    <source>
        <dbReference type="ARBA" id="ARBA00022801"/>
    </source>
</evidence>
<gene>
    <name evidence="13" type="ORF">MiSe_65720</name>
</gene>
<dbReference type="AlphaFoldDB" id="A0AAV3XJJ4"/>
<comment type="caution">
    <text evidence="13">The sequence shown here is derived from an EMBL/GenBank/DDBJ whole genome shotgun (WGS) entry which is preliminary data.</text>
</comment>
<keyword evidence="10" id="KW-0624">Polysaccharide degradation</keyword>
<dbReference type="Gene3D" id="2.160.20.10">
    <property type="entry name" value="Single-stranded right-handed beta-helix, Pectin lyase-like"/>
    <property type="match status" value="1"/>
</dbReference>
<comment type="similarity">
    <text evidence="1 11">Belongs to the glycosyl hydrolase 28 family.</text>
</comment>
<keyword evidence="7" id="KW-0325">Glycoprotein</keyword>
<dbReference type="InterPro" id="IPR000743">
    <property type="entry name" value="Glyco_hydro_28"/>
</dbReference>
<dbReference type="InterPro" id="IPR011050">
    <property type="entry name" value="Pectin_lyase_fold/virulence"/>
</dbReference>
<keyword evidence="3" id="KW-0677">Repeat</keyword>
<keyword evidence="6" id="KW-1015">Disulfide bond</keyword>
<dbReference type="SUPFAM" id="SSF141072">
    <property type="entry name" value="CalX-like"/>
    <property type="match status" value="1"/>
</dbReference>
<keyword evidence="8" id="KW-0119">Carbohydrate metabolism</keyword>
<sequence>MHCIKFLHRWKRKVNPWNFGLFCLVVTFVAIANFSTMNSSEIFGEIFGQIPYPSALPQSRTYSVTVNNQPVSVQKYNEISYVQFPLVEQANIEITADEPASQYTLSPKSYNIPSNRDGNKISFSLNAPRKLILHQVNSADEKLFIFAEPPEEKPPQLRDPNVTNIIDYGVDNTGQNEATPLIQTAIDEVSAKQGILYFPPGVYKTRELYLKSNMTLYLAPGSVLEATKEIEPSYGQGLINIENASNVKLIGRGTINGNGTYWRPRGGWYSLILMKNANNITLEDILIQDPAVANVWMSYSENVKVYNVKILADPQPEFLNTDGFNFWSSRNITIDNVLYKGTDDATSIGGDKNGRIQNSENINIRNSVFYGGNGFKIGATAKQDVIRNITYENIDVVFANEVSGFWPVTGANFENIYFKNIRVEDILDSPQEDKAALVWNWNIRPVSWQKDSSPNKFGYIRNVYVSNLQVDDRGGANSVFHGYDNQRNISVNFDNLSVYGKPVLNPDDAYFDVQNQFVDLKFTNSNPAIVNINVPDPDASESGDAGQFLVTRTGDTSQALMVNYIIRGTAENGIDYQTITNSVTIPAGASSASIGILPKSDSINERTETVFLGLENMPNSTNYLLGPNFHAVVNIRD</sequence>
<evidence type="ECO:0000256" key="9">
    <source>
        <dbReference type="ARBA" id="ARBA00023295"/>
    </source>
</evidence>
<protein>
    <submittedName>
        <fullName evidence="13">Na-Ca exchanger/integrin-beta4 like protein</fullName>
    </submittedName>
</protein>
<dbReference type="GO" id="GO:0007154">
    <property type="term" value="P:cell communication"/>
    <property type="evidence" value="ECO:0007669"/>
    <property type="project" value="InterPro"/>
</dbReference>
<dbReference type="GO" id="GO:0004650">
    <property type="term" value="F:polygalacturonase activity"/>
    <property type="evidence" value="ECO:0007669"/>
    <property type="project" value="InterPro"/>
</dbReference>
<keyword evidence="5" id="KW-0106">Calcium</keyword>
<evidence type="ECO:0000256" key="11">
    <source>
        <dbReference type="RuleBase" id="RU361169"/>
    </source>
</evidence>
<evidence type="ECO:0000256" key="6">
    <source>
        <dbReference type="ARBA" id="ARBA00023157"/>
    </source>
</evidence>
<dbReference type="EMBL" id="BLAY01000133">
    <property type="protein sequence ID" value="GET41758.1"/>
    <property type="molecule type" value="Genomic_DNA"/>
</dbReference>
<proteinExistence type="inferred from homology"/>
<dbReference type="InterPro" id="IPR012334">
    <property type="entry name" value="Pectin_lyas_fold"/>
</dbReference>
<dbReference type="Proteomes" id="UP001050975">
    <property type="component" value="Unassembled WGS sequence"/>
</dbReference>
<organism evidence="13 14">
    <name type="scientific">Microseira wollei NIES-4236</name>
    <dbReference type="NCBI Taxonomy" id="2530354"/>
    <lineage>
        <taxon>Bacteria</taxon>
        <taxon>Bacillati</taxon>
        <taxon>Cyanobacteriota</taxon>
        <taxon>Cyanophyceae</taxon>
        <taxon>Oscillatoriophycideae</taxon>
        <taxon>Aerosakkonematales</taxon>
        <taxon>Aerosakkonemataceae</taxon>
        <taxon>Microseira</taxon>
    </lineage>
</organism>
<evidence type="ECO:0000256" key="3">
    <source>
        <dbReference type="ARBA" id="ARBA00022737"/>
    </source>
</evidence>
<dbReference type="InterPro" id="IPR038081">
    <property type="entry name" value="CalX-like_sf"/>
</dbReference>
<evidence type="ECO:0000256" key="1">
    <source>
        <dbReference type="ARBA" id="ARBA00008834"/>
    </source>
</evidence>
<evidence type="ECO:0000313" key="14">
    <source>
        <dbReference type="Proteomes" id="UP001050975"/>
    </source>
</evidence>
<evidence type="ECO:0000256" key="7">
    <source>
        <dbReference type="ARBA" id="ARBA00023180"/>
    </source>
</evidence>
<keyword evidence="4 11" id="KW-0378">Hydrolase</keyword>
<name>A0AAV3XJJ4_9CYAN</name>
<evidence type="ECO:0000256" key="8">
    <source>
        <dbReference type="ARBA" id="ARBA00023277"/>
    </source>
</evidence>